<accession>A0A506UHS1</accession>
<dbReference type="EMBL" id="VHLH01000001">
    <property type="protein sequence ID" value="TPW32861.1"/>
    <property type="molecule type" value="Genomic_DNA"/>
</dbReference>
<dbReference type="PANTHER" id="PTHR42988">
    <property type="entry name" value="PHOSPHOHYDROLASE"/>
    <property type="match status" value="1"/>
</dbReference>
<dbReference type="InterPro" id="IPR004843">
    <property type="entry name" value="Calcineurin-like_PHP"/>
</dbReference>
<dbReference type="SUPFAM" id="SSF56300">
    <property type="entry name" value="Metallo-dependent phosphatases"/>
    <property type="match status" value="1"/>
</dbReference>
<dbReference type="OrthoDB" id="9794568at2"/>
<evidence type="ECO:0000259" key="6">
    <source>
        <dbReference type="Pfam" id="PF00149"/>
    </source>
</evidence>
<evidence type="ECO:0000256" key="3">
    <source>
        <dbReference type="ARBA" id="ARBA00023004"/>
    </source>
</evidence>
<evidence type="ECO:0000256" key="1">
    <source>
        <dbReference type="ARBA" id="ARBA00022723"/>
    </source>
</evidence>
<keyword evidence="1" id="KW-0479">Metal-binding</keyword>
<keyword evidence="8" id="KW-1185">Reference proteome</keyword>
<dbReference type="Proteomes" id="UP000320314">
    <property type="component" value="Unassembled WGS sequence"/>
</dbReference>
<dbReference type="GO" id="GO:0046872">
    <property type="term" value="F:metal ion binding"/>
    <property type="evidence" value="ECO:0007669"/>
    <property type="project" value="UniProtKB-KW"/>
</dbReference>
<name>A0A506UHS1_9HYPH</name>
<gene>
    <name evidence="7" type="ORF">FJU11_01160</name>
</gene>
<protein>
    <submittedName>
        <fullName evidence="7">Metallophosphoesterase</fullName>
    </submittedName>
</protein>
<organism evidence="7 8">
    <name type="scientific">Pararhizobium mangrovi</name>
    <dbReference type="NCBI Taxonomy" id="2590452"/>
    <lineage>
        <taxon>Bacteria</taxon>
        <taxon>Pseudomonadati</taxon>
        <taxon>Pseudomonadota</taxon>
        <taxon>Alphaproteobacteria</taxon>
        <taxon>Hyphomicrobiales</taxon>
        <taxon>Rhizobiaceae</taxon>
        <taxon>Rhizobium/Agrobacterium group</taxon>
        <taxon>Pararhizobium</taxon>
    </lineage>
</organism>
<keyword evidence="2" id="KW-0378">Hydrolase</keyword>
<evidence type="ECO:0000313" key="8">
    <source>
        <dbReference type="Proteomes" id="UP000320314"/>
    </source>
</evidence>
<evidence type="ECO:0000256" key="5">
    <source>
        <dbReference type="SAM" id="MobiDB-lite"/>
    </source>
</evidence>
<feature type="region of interest" description="Disordered" evidence="5">
    <location>
        <begin position="292"/>
        <end position="316"/>
    </location>
</feature>
<keyword evidence="3" id="KW-0408">Iron</keyword>
<comment type="similarity">
    <text evidence="4">Belongs to the cyclic nucleotide phosphodiesterase class-III family.</text>
</comment>
<dbReference type="InterPro" id="IPR050884">
    <property type="entry name" value="CNP_phosphodiesterase-III"/>
</dbReference>
<dbReference type="RefSeq" id="WP_141165164.1">
    <property type="nucleotide sequence ID" value="NZ_VHLH01000001.1"/>
</dbReference>
<dbReference type="AlphaFoldDB" id="A0A506UHS1"/>
<sequence>MYRLSHISDVHLGPLPSLSLKELASKRITGYVNWRRNRRKLLVGDVLETLLEDIESRNPDHLAITGDLMNLSTKDEITATHAWLEATGDPHKVSIIPGNHDAYVPGAYERICKAWRPWMSGDEAHTSVTGDKMFPYIRIRDNVALIGISTANATPPFLASGYFGRGQARRTVNLLHYAREKGLFRVVMIHHPPMRDLAPWHKRLIGIRRFAATISTGGAELVLHGHTHEDTMHWLHTRRVTVPVVGVPSASQGAGGRRPPAGHNLFVIEGEPGAWQCRRESYRFQKDMSGLHMRSSDDLSSTAVAKAREHRPIGQS</sequence>
<dbReference type="GO" id="GO:0016787">
    <property type="term" value="F:hydrolase activity"/>
    <property type="evidence" value="ECO:0007669"/>
    <property type="project" value="UniProtKB-KW"/>
</dbReference>
<dbReference type="CDD" id="cd00838">
    <property type="entry name" value="MPP_superfamily"/>
    <property type="match status" value="1"/>
</dbReference>
<proteinExistence type="inferred from homology"/>
<evidence type="ECO:0000256" key="4">
    <source>
        <dbReference type="ARBA" id="ARBA00025742"/>
    </source>
</evidence>
<dbReference type="Pfam" id="PF00149">
    <property type="entry name" value="Metallophos"/>
    <property type="match status" value="1"/>
</dbReference>
<comment type="caution">
    <text evidence="7">The sequence shown here is derived from an EMBL/GenBank/DDBJ whole genome shotgun (WGS) entry which is preliminary data.</text>
</comment>
<dbReference type="PANTHER" id="PTHR42988:SF2">
    <property type="entry name" value="CYCLIC NUCLEOTIDE PHOSPHODIESTERASE CBUA0032-RELATED"/>
    <property type="match status" value="1"/>
</dbReference>
<evidence type="ECO:0000256" key="2">
    <source>
        <dbReference type="ARBA" id="ARBA00022801"/>
    </source>
</evidence>
<feature type="domain" description="Calcineurin-like phosphoesterase" evidence="6">
    <location>
        <begin position="4"/>
        <end position="229"/>
    </location>
</feature>
<dbReference type="InterPro" id="IPR029052">
    <property type="entry name" value="Metallo-depent_PP-like"/>
</dbReference>
<dbReference type="Gene3D" id="3.60.21.10">
    <property type="match status" value="1"/>
</dbReference>
<evidence type="ECO:0000313" key="7">
    <source>
        <dbReference type="EMBL" id="TPW32861.1"/>
    </source>
</evidence>
<reference evidence="7 8" key="1">
    <citation type="submission" date="2019-06" db="EMBL/GenBank/DDBJ databases">
        <authorList>
            <person name="Li M."/>
        </authorList>
    </citation>
    <scope>NUCLEOTIDE SEQUENCE [LARGE SCALE GENOMIC DNA]</scope>
    <source>
        <strain evidence="7 8">BGMRC6574</strain>
    </source>
</reference>
<feature type="compositionally biased region" description="Basic and acidic residues" evidence="5">
    <location>
        <begin position="306"/>
        <end position="316"/>
    </location>
</feature>